<reference evidence="2 3" key="1">
    <citation type="submission" date="2016-07" db="EMBL/GenBank/DDBJ databases">
        <title>Pervasive Adenine N6-methylation of Active Genes in Fungi.</title>
        <authorList>
            <consortium name="DOE Joint Genome Institute"/>
            <person name="Mondo S.J."/>
            <person name="Dannebaum R.O."/>
            <person name="Kuo R.C."/>
            <person name="Labutti K."/>
            <person name="Haridas S."/>
            <person name="Kuo A."/>
            <person name="Salamov A."/>
            <person name="Ahrendt S.R."/>
            <person name="Lipzen A."/>
            <person name="Sullivan W."/>
            <person name="Andreopoulos W.B."/>
            <person name="Clum A."/>
            <person name="Lindquist E."/>
            <person name="Daum C."/>
            <person name="Ramamoorthy G.K."/>
            <person name="Gryganskyi A."/>
            <person name="Culley D."/>
            <person name="Magnuson J.K."/>
            <person name="James T.Y."/>
            <person name="O'Malley M.A."/>
            <person name="Stajich J.E."/>
            <person name="Spatafora J.W."/>
            <person name="Visel A."/>
            <person name="Grigoriev I.V."/>
        </authorList>
    </citation>
    <scope>NUCLEOTIDE SEQUENCE [LARGE SCALE GENOMIC DNA]</scope>
    <source>
        <strain evidence="2 3">NRRL 3301</strain>
    </source>
</reference>
<feature type="compositionally biased region" description="Pro residues" evidence="1">
    <location>
        <begin position="1"/>
        <end position="11"/>
    </location>
</feature>
<comment type="caution">
    <text evidence="2">The sequence shown here is derived from an EMBL/GenBank/DDBJ whole genome shotgun (WGS) entry which is preliminary data.</text>
</comment>
<sequence length="67" mass="7281">MDEPPPEPFGPSPTSLPSVPLQPAPPVPLPLNTPTTIVLALPTSTAENDKFLAMMDWTWTSDYTTYP</sequence>
<keyword evidence="3" id="KW-1185">Reference proteome</keyword>
<evidence type="ECO:0000256" key="1">
    <source>
        <dbReference type="SAM" id="MobiDB-lite"/>
    </source>
</evidence>
<dbReference type="AlphaFoldDB" id="A0A1X2GC37"/>
<protein>
    <submittedName>
        <fullName evidence="2">Uncharacterized protein</fullName>
    </submittedName>
</protein>
<proteinExistence type="predicted"/>
<accession>A0A1X2GC37</accession>
<evidence type="ECO:0000313" key="3">
    <source>
        <dbReference type="Proteomes" id="UP000242146"/>
    </source>
</evidence>
<evidence type="ECO:0000313" key="2">
    <source>
        <dbReference type="EMBL" id="ORX50244.1"/>
    </source>
</evidence>
<name>A0A1X2GC37_9FUNG</name>
<gene>
    <name evidence="2" type="ORF">DM01DRAFT_1337905</name>
</gene>
<dbReference type="Proteomes" id="UP000242146">
    <property type="component" value="Unassembled WGS sequence"/>
</dbReference>
<dbReference type="EMBL" id="MCGT01000024">
    <property type="protein sequence ID" value="ORX50244.1"/>
    <property type="molecule type" value="Genomic_DNA"/>
</dbReference>
<feature type="region of interest" description="Disordered" evidence="1">
    <location>
        <begin position="1"/>
        <end position="31"/>
    </location>
</feature>
<feature type="compositionally biased region" description="Pro residues" evidence="1">
    <location>
        <begin position="20"/>
        <end position="31"/>
    </location>
</feature>
<organism evidence="2 3">
    <name type="scientific">Hesseltinella vesiculosa</name>
    <dbReference type="NCBI Taxonomy" id="101127"/>
    <lineage>
        <taxon>Eukaryota</taxon>
        <taxon>Fungi</taxon>
        <taxon>Fungi incertae sedis</taxon>
        <taxon>Mucoromycota</taxon>
        <taxon>Mucoromycotina</taxon>
        <taxon>Mucoromycetes</taxon>
        <taxon>Mucorales</taxon>
        <taxon>Cunninghamellaceae</taxon>
        <taxon>Hesseltinella</taxon>
    </lineage>
</organism>